<name>A0AAE0L4Z9_9CHLO</name>
<evidence type="ECO:0000259" key="3">
    <source>
        <dbReference type="SMART" id="SM01349"/>
    </source>
</evidence>
<dbReference type="InterPro" id="IPR011989">
    <property type="entry name" value="ARM-like"/>
</dbReference>
<sequence>MGAEPWIATAGRCWALYIQAGWLQGVMRMQGDGALGGAKRVPVAPRGSSGAALKHLEAGQVPLDSDSGRPPQLETVSTVIAALGATGASWSAKVEAFTELQKILLYEAERSSYSGSDVTQNIEKLAGLFGDHLADAHHKVTQAALECALQLIKVCSVPLEPFLERVMPPLFARLVDGKETVRQLASATLAGMTEMYAPEMLLAPLLRSLDLMRAPKARTGVLEYSLHALTGQLDGSMPAVRQPLNSPLLRHWVSKLMGLVEDKHVALKQAAVACIVALYTATESGPQAVVTHLMALPVREQTALRQALVTPLPELEGHLAVCMKQQRQATPLAAGPGPGVGPVGAAGRAPDPASEAPRKEWEEEVTGPSPADALNDDSPEEIMRMLSHNSTQGALRTPTLVQVAELSRRNDNRIWSEWSGQILVVVLEGLADEIQSGAREAALEAIRSMVLYQTQLFNEYMELVLPRVLEAVKDDATSVCHAADDCLELMCREVHTSRCLEALLPLLPKEGTHIERCVELNHMQLPLSVIVRCLSRVVFRMEEDELARITPLLLPGLFVAFNSPCAEVRKAVVYCLVDMYWVLGDRLFPQLTPCISQAQLKVVTIYVNKDVHPTADYYKSKEQEAKRRELTDSPDPATLNQ</sequence>
<dbReference type="GO" id="GO:0005819">
    <property type="term" value="C:spindle"/>
    <property type="evidence" value="ECO:0007669"/>
    <property type="project" value="UniProtKB-ARBA"/>
</dbReference>
<dbReference type="Gene3D" id="1.25.10.10">
    <property type="entry name" value="Leucine-rich Repeat Variant"/>
    <property type="match status" value="2"/>
</dbReference>
<evidence type="ECO:0000313" key="4">
    <source>
        <dbReference type="EMBL" id="KAK3272371.1"/>
    </source>
</evidence>
<dbReference type="InterPro" id="IPR000357">
    <property type="entry name" value="HEAT"/>
</dbReference>
<dbReference type="EMBL" id="LGRX02009008">
    <property type="protein sequence ID" value="KAK3272371.1"/>
    <property type="molecule type" value="Genomic_DNA"/>
</dbReference>
<accession>A0AAE0L4Z9</accession>
<evidence type="ECO:0000256" key="2">
    <source>
        <dbReference type="SAM" id="MobiDB-lite"/>
    </source>
</evidence>
<dbReference type="GO" id="GO:0000226">
    <property type="term" value="P:microtubule cytoskeleton organization"/>
    <property type="evidence" value="ECO:0007669"/>
    <property type="project" value="TreeGrafter"/>
</dbReference>
<dbReference type="GO" id="GO:0005881">
    <property type="term" value="C:cytoplasmic microtubule"/>
    <property type="evidence" value="ECO:0007669"/>
    <property type="project" value="TreeGrafter"/>
</dbReference>
<dbReference type="PANTHER" id="PTHR21567">
    <property type="entry name" value="CLASP"/>
    <property type="match status" value="1"/>
</dbReference>
<dbReference type="Pfam" id="PF02985">
    <property type="entry name" value="HEAT"/>
    <property type="match status" value="1"/>
</dbReference>
<feature type="domain" description="TOG" evidence="3">
    <location>
        <begin position="72"/>
        <end position="321"/>
    </location>
</feature>
<dbReference type="SMART" id="SM01349">
    <property type="entry name" value="TOG"/>
    <property type="match status" value="2"/>
</dbReference>
<dbReference type="PANTHER" id="PTHR21567:SF9">
    <property type="entry name" value="CLIP-ASSOCIATING PROTEIN"/>
    <property type="match status" value="1"/>
</dbReference>
<dbReference type="Proteomes" id="UP001190700">
    <property type="component" value="Unassembled WGS sequence"/>
</dbReference>
<evidence type="ECO:0000313" key="5">
    <source>
        <dbReference type="Proteomes" id="UP001190700"/>
    </source>
</evidence>
<keyword evidence="5" id="KW-1185">Reference proteome</keyword>
<dbReference type="InterPro" id="IPR016024">
    <property type="entry name" value="ARM-type_fold"/>
</dbReference>
<organism evidence="4 5">
    <name type="scientific">Cymbomonas tetramitiformis</name>
    <dbReference type="NCBI Taxonomy" id="36881"/>
    <lineage>
        <taxon>Eukaryota</taxon>
        <taxon>Viridiplantae</taxon>
        <taxon>Chlorophyta</taxon>
        <taxon>Pyramimonadophyceae</taxon>
        <taxon>Pyramimonadales</taxon>
        <taxon>Pyramimonadaceae</taxon>
        <taxon>Cymbomonas</taxon>
    </lineage>
</organism>
<feature type="domain" description="TOG" evidence="3">
    <location>
        <begin position="364"/>
        <end position="615"/>
    </location>
</feature>
<feature type="region of interest" description="Disordered" evidence="2">
    <location>
        <begin position="620"/>
        <end position="641"/>
    </location>
</feature>
<dbReference type="GO" id="GO:0008017">
    <property type="term" value="F:microtubule binding"/>
    <property type="evidence" value="ECO:0007669"/>
    <property type="project" value="TreeGrafter"/>
</dbReference>
<evidence type="ECO:0000256" key="1">
    <source>
        <dbReference type="ARBA" id="ARBA00022737"/>
    </source>
</evidence>
<dbReference type="InterPro" id="IPR034085">
    <property type="entry name" value="TOG"/>
</dbReference>
<comment type="caution">
    <text evidence="4">The sequence shown here is derived from an EMBL/GenBank/DDBJ whole genome shotgun (WGS) entry which is preliminary data.</text>
</comment>
<feature type="compositionally biased region" description="Basic and acidic residues" evidence="2">
    <location>
        <begin position="620"/>
        <end position="631"/>
    </location>
</feature>
<reference evidence="4 5" key="1">
    <citation type="journal article" date="2015" name="Genome Biol. Evol.">
        <title>Comparative Genomics of a Bacterivorous Green Alga Reveals Evolutionary Causalities and Consequences of Phago-Mixotrophic Mode of Nutrition.</title>
        <authorList>
            <person name="Burns J.A."/>
            <person name="Paasch A."/>
            <person name="Narechania A."/>
            <person name="Kim E."/>
        </authorList>
    </citation>
    <scope>NUCLEOTIDE SEQUENCE [LARGE SCALE GENOMIC DNA]</scope>
    <source>
        <strain evidence="4 5">PLY_AMNH</strain>
    </source>
</reference>
<dbReference type="SUPFAM" id="SSF48371">
    <property type="entry name" value="ARM repeat"/>
    <property type="match status" value="1"/>
</dbReference>
<dbReference type="Pfam" id="PF21040">
    <property type="entry name" value="CEP104-like_TOG"/>
    <property type="match status" value="1"/>
</dbReference>
<dbReference type="GO" id="GO:0000278">
    <property type="term" value="P:mitotic cell cycle"/>
    <property type="evidence" value="ECO:0007669"/>
    <property type="project" value="UniProtKB-ARBA"/>
</dbReference>
<dbReference type="AlphaFoldDB" id="A0AAE0L4Z9"/>
<gene>
    <name evidence="4" type="ORF">CYMTET_19333</name>
</gene>
<keyword evidence="1" id="KW-0677">Repeat</keyword>
<proteinExistence type="predicted"/>
<protein>
    <recommendedName>
        <fullName evidence="3">TOG domain-containing protein</fullName>
    </recommendedName>
</protein>
<feature type="region of interest" description="Disordered" evidence="2">
    <location>
        <begin position="332"/>
        <end position="377"/>
    </location>
</feature>